<dbReference type="Proteomes" id="UP001141806">
    <property type="component" value="Unassembled WGS sequence"/>
</dbReference>
<organism evidence="1 2">
    <name type="scientific">Protea cynaroides</name>
    <dbReference type="NCBI Taxonomy" id="273540"/>
    <lineage>
        <taxon>Eukaryota</taxon>
        <taxon>Viridiplantae</taxon>
        <taxon>Streptophyta</taxon>
        <taxon>Embryophyta</taxon>
        <taxon>Tracheophyta</taxon>
        <taxon>Spermatophyta</taxon>
        <taxon>Magnoliopsida</taxon>
        <taxon>Proteales</taxon>
        <taxon>Proteaceae</taxon>
        <taxon>Protea</taxon>
    </lineage>
</organism>
<sequence length="215" mass="24745">MPRCSGILVHQELRDLLDASLMVISRGCSRLTKFEIQGCKNITETGMERFVGMLCWKNDTSIENGIIRDFDVLSMLQSYHVRMSRVVPQSDSFAFPKHTWVGEVVAHLVVVAKRNDYQYASIVGSFSKEWTEACLRARYSLSSICPWTFEIPVNLKFKWLPLWSAGMVSGRCGGLAGRTPFHTCLWELYAIAFWWFLVGCHNLYRPWVQYPGFDK</sequence>
<dbReference type="EMBL" id="JAMYWD010001898">
    <property type="protein sequence ID" value="KAJ4940062.1"/>
    <property type="molecule type" value="Genomic_DNA"/>
</dbReference>
<dbReference type="AlphaFoldDB" id="A0A9Q0GL02"/>
<name>A0A9Q0GL02_9MAGN</name>
<accession>A0A9Q0GL02</accession>
<keyword evidence="2" id="KW-1185">Reference proteome</keyword>
<gene>
    <name evidence="1" type="ORF">NE237_000119</name>
</gene>
<evidence type="ECO:0000313" key="2">
    <source>
        <dbReference type="Proteomes" id="UP001141806"/>
    </source>
</evidence>
<reference evidence="1" key="1">
    <citation type="journal article" date="2023" name="Plant J.">
        <title>The genome of the king protea, Protea cynaroides.</title>
        <authorList>
            <person name="Chang J."/>
            <person name="Duong T.A."/>
            <person name="Schoeman C."/>
            <person name="Ma X."/>
            <person name="Roodt D."/>
            <person name="Barker N."/>
            <person name="Li Z."/>
            <person name="Van de Peer Y."/>
            <person name="Mizrachi E."/>
        </authorList>
    </citation>
    <scope>NUCLEOTIDE SEQUENCE</scope>
    <source>
        <tissue evidence="1">Young leaves</tissue>
    </source>
</reference>
<proteinExistence type="predicted"/>
<protein>
    <submittedName>
        <fullName evidence="1">Uncharacterized protein</fullName>
    </submittedName>
</protein>
<comment type="caution">
    <text evidence="1">The sequence shown here is derived from an EMBL/GenBank/DDBJ whole genome shotgun (WGS) entry which is preliminary data.</text>
</comment>
<evidence type="ECO:0000313" key="1">
    <source>
        <dbReference type="EMBL" id="KAJ4940062.1"/>
    </source>
</evidence>